<protein>
    <submittedName>
        <fullName evidence="2">Uncharacterized protein</fullName>
    </submittedName>
</protein>
<organism evidence="2">
    <name type="scientific">Schistocephalus solidus</name>
    <name type="common">Tapeworm</name>
    <dbReference type="NCBI Taxonomy" id="70667"/>
    <lineage>
        <taxon>Eukaryota</taxon>
        <taxon>Metazoa</taxon>
        <taxon>Spiralia</taxon>
        <taxon>Lophotrochozoa</taxon>
        <taxon>Platyhelminthes</taxon>
        <taxon>Cestoda</taxon>
        <taxon>Eucestoda</taxon>
        <taxon>Diphyllobothriidea</taxon>
        <taxon>Diphyllobothriidae</taxon>
        <taxon>Schistocephalus</taxon>
    </lineage>
</organism>
<evidence type="ECO:0000256" key="1">
    <source>
        <dbReference type="SAM" id="Phobius"/>
    </source>
</evidence>
<name>A0A0X3NI19_SCHSO</name>
<gene>
    <name evidence="2" type="ORF">TR157467</name>
</gene>
<sequence>MLIDTHGMHTPLPFLLLSVFLGSLYMILFLAFVLLCLCRPRKRQFLFPVLTPSPKDGDARRSSATSAFTEIANSSTSALMSSELSATRTHPPDGYGDKMQLTRLPADQTVTSRKVVIFFYVCFRAFTILLFTFSVGLSLILSLESSSFKILLACMQNAKGDRVRDLVSLERAGRILPGGPRLASHWLQELRKIEQTSMSELRKQTQQFINQSMACEMQEIRASGELGLSMEELANFVVLQTQLTTRNGQADDDTQYLLQIHTVVNATWRQIQAEYWQHYNFSVHSYMESVRSLLDNLLMQHWAPYETLLDRMMDNAWLSAARRAMDSPNDAFRSINEEGHTPERFHMRSDSVNYLAGLTPVKPREVSTLTFSGFLGIPQPANARLAEARLWNKCRQNIPEVQPLQDFLSQFQTNPQLVSKATLQDPFLFYAYIQDFTTDDLDVLRRPPFTGSGARHELPSLHSAKSDKAGHETFYLYDWINAAYLRIFLLFLDAYLIVSRFYGACQNFYVLWLGKRRRILSQPSHHQTQRVVCNSELNAGRKCYTPQIYKREHQDEMLLGGEQDRPNRRSLGDQASFFRSTENNQPDLIQTVMQVTKKHFSRRSPSVS</sequence>
<keyword evidence="1" id="KW-0812">Transmembrane</keyword>
<dbReference type="EMBL" id="GEEE01023907">
    <property type="protein sequence ID" value="JAP39318.1"/>
    <property type="molecule type" value="Transcribed_RNA"/>
</dbReference>
<reference evidence="2" key="1">
    <citation type="submission" date="2016-01" db="EMBL/GenBank/DDBJ databases">
        <title>Reference transcriptome for the parasite Schistocephalus solidus: insights into the molecular evolution of parasitism.</title>
        <authorList>
            <person name="Hebert F.O."/>
            <person name="Grambauer S."/>
            <person name="Barber I."/>
            <person name="Landry C.R."/>
            <person name="Aubin-Horth N."/>
        </authorList>
    </citation>
    <scope>NUCLEOTIDE SEQUENCE</scope>
</reference>
<keyword evidence="1" id="KW-1133">Transmembrane helix</keyword>
<evidence type="ECO:0000313" key="2">
    <source>
        <dbReference type="EMBL" id="JAP39318.1"/>
    </source>
</evidence>
<feature type="transmembrane region" description="Helical" evidence="1">
    <location>
        <begin position="12"/>
        <end position="37"/>
    </location>
</feature>
<dbReference type="AlphaFoldDB" id="A0A0X3NI19"/>
<keyword evidence="1" id="KW-0472">Membrane</keyword>
<feature type="transmembrane region" description="Helical" evidence="1">
    <location>
        <begin position="117"/>
        <end position="141"/>
    </location>
</feature>
<accession>A0A0X3NI19</accession>
<proteinExistence type="predicted"/>